<accession>A0AAN6QUH6</accession>
<keyword evidence="4" id="KW-1185">Reference proteome</keyword>
<evidence type="ECO:0000313" key="4">
    <source>
        <dbReference type="Proteomes" id="UP001175353"/>
    </source>
</evidence>
<evidence type="ECO:0000313" key="2">
    <source>
        <dbReference type="EMBL" id="KAK0326127.1"/>
    </source>
</evidence>
<comment type="caution">
    <text evidence="3">The sequence shown here is derived from an EMBL/GenBank/DDBJ whole genome shotgun (WGS) entry which is preliminary data.</text>
</comment>
<dbReference type="Proteomes" id="UP001168146">
    <property type="component" value="Unassembled WGS sequence"/>
</dbReference>
<reference evidence="3" key="2">
    <citation type="submission" date="2023-06" db="EMBL/GenBank/DDBJ databases">
        <title>Black Yeasts Isolated from many extreme environments.</title>
        <authorList>
            <person name="Coleine C."/>
            <person name="Stajich J.E."/>
            <person name="Selbmann L."/>
        </authorList>
    </citation>
    <scope>NUCLEOTIDE SEQUENCE</scope>
    <source>
        <strain evidence="3">CCFEE 5200</strain>
    </source>
</reference>
<dbReference type="AlphaFoldDB" id="A0AAN6QUH6"/>
<dbReference type="InterPro" id="IPR027974">
    <property type="entry name" value="DUF4470"/>
</dbReference>
<evidence type="ECO:0000313" key="3">
    <source>
        <dbReference type="EMBL" id="KAK0989190.1"/>
    </source>
</evidence>
<dbReference type="Pfam" id="PF14737">
    <property type="entry name" value="DUF4470"/>
    <property type="match status" value="1"/>
</dbReference>
<dbReference type="EMBL" id="JASUXU010000005">
    <property type="protein sequence ID" value="KAK0326127.1"/>
    <property type="molecule type" value="Genomic_DNA"/>
</dbReference>
<reference evidence="2" key="1">
    <citation type="submission" date="2021-12" db="EMBL/GenBank/DDBJ databases">
        <title>Black yeast isolated from Biological Soil Crust.</title>
        <authorList>
            <person name="Kurbessoian T."/>
        </authorList>
    </citation>
    <scope>NUCLEOTIDE SEQUENCE</scope>
    <source>
        <strain evidence="2">CCFEE 5208</strain>
    </source>
</reference>
<gene>
    <name evidence="2" type="ORF">LTR82_002872</name>
    <name evidence="3" type="ORF">LTR91_009343</name>
</gene>
<dbReference type="EMBL" id="JAUJLE010000076">
    <property type="protein sequence ID" value="KAK0989190.1"/>
    <property type="molecule type" value="Genomic_DNA"/>
</dbReference>
<feature type="domain" description="DUF4470" evidence="1">
    <location>
        <begin position="20"/>
        <end position="83"/>
    </location>
</feature>
<protein>
    <recommendedName>
        <fullName evidence="1">DUF4470 domain-containing protein</fullName>
    </recommendedName>
</protein>
<dbReference type="Proteomes" id="UP001175353">
    <property type="component" value="Unassembled WGS sequence"/>
</dbReference>
<name>A0AAN6QUH6_9PEZI</name>
<sequence length="485" mass="55271">MKAKLTDKIWSYCLPVSIPRDPRNIIKSIAAIPGTYSNSIFVTVNDIDFDIVARNAIMLLIVITEPDNDNAVDCMLHVWYSSNIQQKHLELLEAKIRPPIENVILKIVNKAAGSLQRKTWKLGNNTFSLTLVKEQWSLLLRYLEVPTGVTEPVARHVRTAVTMARRDHIDRSYLAQLPPHRVCMERFRANGILLPFGESTEAFKIPNPSITPALSWFARFAADSVRRTFYQTAAWPMMDSADPLDGWDWREVLKTSSGLATNDLYGKLVVYLRRLFFDFHNVLQSHVLTFSLFNTNAGSLPHHLPKNNFARIEVSNIVDRAYLGIEKTLGLLGPLLQPPSVNPHAAMLTLFMNAIPEILSEKEQKNIAKPEMELAMQYMTKVSPARLFGGNMAAAMQTEIIKMMGASVLVRDVDKYFNMYMKQHGFDMFPAFMQMVPREPNTIIEKWPLRLKLLPHEKGAKEEFNSLLSSSHTGIERYVEWSRTK</sequence>
<organism evidence="3 4">
    <name type="scientific">Friedmanniomyces endolithicus</name>
    <dbReference type="NCBI Taxonomy" id="329885"/>
    <lineage>
        <taxon>Eukaryota</taxon>
        <taxon>Fungi</taxon>
        <taxon>Dikarya</taxon>
        <taxon>Ascomycota</taxon>
        <taxon>Pezizomycotina</taxon>
        <taxon>Dothideomycetes</taxon>
        <taxon>Dothideomycetidae</taxon>
        <taxon>Mycosphaerellales</taxon>
        <taxon>Teratosphaeriaceae</taxon>
        <taxon>Friedmanniomyces</taxon>
    </lineage>
</organism>
<proteinExistence type="predicted"/>
<evidence type="ECO:0000259" key="1">
    <source>
        <dbReference type="Pfam" id="PF14737"/>
    </source>
</evidence>